<reference evidence="2" key="1">
    <citation type="submission" date="2017-01" db="EMBL/GenBank/DDBJ databases">
        <title>Comparative genomics of anhydrobiosis in the tardigrade Hypsibius dujardini.</title>
        <authorList>
            <person name="Yoshida Y."/>
            <person name="Koutsovoulos G."/>
            <person name="Laetsch D."/>
            <person name="Stevens L."/>
            <person name="Kumar S."/>
            <person name="Horikawa D."/>
            <person name="Ishino K."/>
            <person name="Komine S."/>
            <person name="Tomita M."/>
            <person name="Blaxter M."/>
            <person name="Arakawa K."/>
        </authorList>
    </citation>
    <scope>NUCLEOTIDE SEQUENCE [LARGE SCALE GENOMIC DNA]</scope>
    <source>
        <strain evidence="2">Z151</strain>
    </source>
</reference>
<dbReference type="OrthoDB" id="415359at2759"/>
<dbReference type="InterPro" id="IPR019311">
    <property type="entry name" value="Fy-3"/>
</dbReference>
<dbReference type="Proteomes" id="UP000192578">
    <property type="component" value="Unassembled WGS sequence"/>
</dbReference>
<name>A0A1W0WZP8_HYPEX</name>
<dbReference type="Pfam" id="PF10154">
    <property type="entry name" value="Fy-3"/>
    <property type="match status" value="2"/>
</dbReference>
<evidence type="ECO:0000313" key="2">
    <source>
        <dbReference type="Proteomes" id="UP000192578"/>
    </source>
</evidence>
<gene>
    <name evidence="1" type="ORF">BV898_05257</name>
</gene>
<dbReference type="PANTHER" id="PTHR16525">
    <property type="entry name" value="PROTEIN C12ORF4"/>
    <property type="match status" value="1"/>
</dbReference>
<sequence length="394" mass="45609">MDFEGQLSYADIANLAQAWQEENLQSWMDEAKKNASARRTLQQETPSFPLMYHALMHSNYWRPLASQENKYAANLQERSRLGTALLARVQATQRIEFGDFVLKEYESMMRTKKDTLMRKQESRDFREEDVDFLMDEGDLSMPPVRRESSYTIHLGGQLKKIMNIRLIAGEVMTFLQRDAKLLAYDPIRLQTCMSLYSANLQGLVLIIDEWDTYRGMWKDLASLCAQWPELHFAGIEEQLAEARALKEHWESGDVITTKHSGLREVHIIFHVLLTSNKMDMLESEDINGRHPAVTALRTCMRIVWESDVSVVTIPLFLFRQFQPFMTSAWCAKRAELVFKCVKGYMIEMSSLTHDDQKTVQFLLPDDTPPGILTEMADMITTIFRSPNPFIRLSD</sequence>
<dbReference type="PANTHER" id="PTHR16525:SF0">
    <property type="entry name" value="PROTEIN C12ORF4"/>
    <property type="match status" value="1"/>
</dbReference>
<protein>
    <submittedName>
        <fullName evidence="1">Uncharacterized protein</fullName>
    </submittedName>
</protein>
<accession>A0A1W0WZP8</accession>
<dbReference type="AlphaFoldDB" id="A0A1W0WZP8"/>
<organism evidence="1 2">
    <name type="scientific">Hypsibius exemplaris</name>
    <name type="common">Freshwater tardigrade</name>
    <dbReference type="NCBI Taxonomy" id="2072580"/>
    <lineage>
        <taxon>Eukaryota</taxon>
        <taxon>Metazoa</taxon>
        <taxon>Ecdysozoa</taxon>
        <taxon>Tardigrada</taxon>
        <taxon>Eutardigrada</taxon>
        <taxon>Parachela</taxon>
        <taxon>Hypsibioidea</taxon>
        <taxon>Hypsibiidae</taxon>
        <taxon>Hypsibius</taxon>
    </lineage>
</organism>
<dbReference type="EMBL" id="MTYJ01000028">
    <property type="protein sequence ID" value="OQV20673.1"/>
    <property type="molecule type" value="Genomic_DNA"/>
</dbReference>
<comment type="caution">
    <text evidence="1">The sequence shown here is derived from an EMBL/GenBank/DDBJ whole genome shotgun (WGS) entry which is preliminary data.</text>
</comment>
<evidence type="ECO:0000313" key="1">
    <source>
        <dbReference type="EMBL" id="OQV20673.1"/>
    </source>
</evidence>
<proteinExistence type="predicted"/>
<keyword evidence="2" id="KW-1185">Reference proteome</keyword>
<dbReference type="GO" id="GO:0005737">
    <property type="term" value="C:cytoplasm"/>
    <property type="evidence" value="ECO:0007669"/>
    <property type="project" value="TreeGrafter"/>
</dbReference>